<dbReference type="InterPro" id="IPR001433">
    <property type="entry name" value="OxRdtase_FAD/NAD-bd"/>
</dbReference>
<keyword evidence="5 6" id="KW-0520">NAD</keyword>
<reference evidence="8 9" key="1">
    <citation type="submission" date="2023-09" db="EMBL/GenBank/DDBJ databases">
        <title>Genomes of two closely related lineages of the louse Polyplax serrata with different host specificities.</title>
        <authorList>
            <person name="Martinu J."/>
            <person name="Tarabai H."/>
            <person name="Stefka J."/>
            <person name="Hypsa V."/>
        </authorList>
    </citation>
    <scope>NUCLEOTIDE SEQUENCE [LARGE SCALE GENOMIC DNA]</scope>
    <source>
        <strain evidence="8">98ZLc_SE</strain>
    </source>
</reference>
<evidence type="ECO:0000313" key="8">
    <source>
        <dbReference type="EMBL" id="KAK6637783.1"/>
    </source>
</evidence>
<protein>
    <recommendedName>
        <fullName evidence="6">NADH-cytochrome b5 reductase</fullName>
        <ecNumber evidence="6">1.6.2.2</ecNumber>
    </recommendedName>
</protein>
<evidence type="ECO:0000256" key="5">
    <source>
        <dbReference type="ARBA" id="ARBA00023027"/>
    </source>
</evidence>
<dbReference type="InterPro" id="IPR001834">
    <property type="entry name" value="CBR-like"/>
</dbReference>
<dbReference type="InterPro" id="IPR039261">
    <property type="entry name" value="FNR_nucleotide-bd"/>
</dbReference>
<dbReference type="Proteomes" id="UP001359485">
    <property type="component" value="Unassembled WGS sequence"/>
</dbReference>
<dbReference type="EC" id="1.6.2.2" evidence="6"/>
<dbReference type="EMBL" id="JAWJWF010000002">
    <property type="protein sequence ID" value="KAK6637783.1"/>
    <property type="molecule type" value="Genomic_DNA"/>
</dbReference>
<evidence type="ECO:0000313" key="9">
    <source>
        <dbReference type="Proteomes" id="UP001359485"/>
    </source>
</evidence>
<dbReference type="CDD" id="cd06183">
    <property type="entry name" value="cyt_b5_reduct_like"/>
    <property type="match status" value="1"/>
</dbReference>
<dbReference type="PANTHER" id="PTHR19370:SF185">
    <property type="entry name" value="NADH-CYTOCHROME B5 REDUCTASE"/>
    <property type="match status" value="1"/>
</dbReference>
<keyword evidence="9" id="KW-1185">Reference proteome</keyword>
<keyword evidence="4 6" id="KW-0560">Oxidoreductase</keyword>
<proteinExistence type="inferred from homology"/>
<dbReference type="InterPro" id="IPR008333">
    <property type="entry name" value="Cbr1-like_FAD-bd_dom"/>
</dbReference>
<dbReference type="PRINTS" id="PR00406">
    <property type="entry name" value="CYTB5RDTASE"/>
</dbReference>
<comment type="cofactor">
    <cofactor evidence="1 6">
        <name>FAD</name>
        <dbReference type="ChEBI" id="CHEBI:57692"/>
    </cofactor>
</comment>
<comment type="similarity">
    <text evidence="6">Belongs to the flavoprotein pyridine nucleotide cytochrome reductase family.</text>
</comment>
<dbReference type="SUPFAM" id="SSF63380">
    <property type="entry name" value="Riboflavin synthase domain-like"/>
    <property type="match status" value="1"/>
</dbReference>
<dbReference type="Gene3D" id="3.40.50.80">
    <property type="entry name" value="Nucleotide-binding domain of ferredoxin-NADP reductase (FNR) module"/>
    <property type="match status" value="1"/>
</dbReference>
<keyword evidence="2 6" id="KW-0285">Flavoprotein</keyword>
<accession>A0ABR1BCI9</accession>
<evidence type="ECO:0000256" key="6">
    <source>
        <dbReference type="RuleBase" id="RU361226"/>
    </source>
</evidence>
<evidence type="ECO:0000259" key="7">
    <source>
        <dbReference type="PROSITE" id="PS51384"/>
    </source>
</evidence>
<dbReference type="PRINTS" id="PR00371">
    <property type="entry name" value="FPNCR"/>
</dbReference>
<keyword evidence="3 6" id="KW-0274">FAD</keyword>
<dbReference type="SUPFAM" id="SSF52343">
    <property type="entry name" value="Ferredoxin reductase-like, C-terminal NADP-linked domain"/>
    <property type="match status" value="1"/>
</dbReference>
<dbReference type="InterPro" id="IPR017938">
    <property type="entry name" value="Riboflavin_synthase-like_b-brl"/>
</dbReference>
<dbReference type="Pfam" id="PF00970">
    <property type="entry name" value="FAD_binding_6"/>
    <property type="match status" value="1"/>
</dbReference>
<evidence type="ECO:0000256" key="1">
    <source>
        <dbReference type="ARBA" id="ARBA00001974"/>
    </source>
</evidence>
<comment type="caution">
    <text evidence="8">The sequence shown here is derived from an EMBL/GenBank/DDBJ whole genome shotgun (WGS) entry which is preliminary data.</text>
</comment>
<dbReference type="PANTHER" id="PTHR19370">
    <property type="entry name" value="NADH-CYTOCHROME B5 REDUCTASE"/>
    <property type="match status" value="1"/>
</dbReference>
<dbReference type="PROSITE" id="PS51384">
    <property type="entry name" value="FAD_FR"/>
    <property type="match status" value="1"/>
</dbReference>
<dbReference type="InterPro" id="IPR017927">
    <property type="entry name" value="FAD-bd_FR_type"/>
</dbReference>
<dbReference type="InterPro" id="IPR001709">
    <property type="entry name" value="Flavoprot_Pyr_Nucl_cyt_Rdtase"/>
</dbReference>
<evidence type="ECO:0000256" key="3">
    <source>
        <dbReference type="ARBA" id="ARBA00022827"/>
    </source>
</evidence>
<dbReference type="Gene3D" id="2.40.30.10">
    <property type="entry name" value="Translation factors"/>
    <property type="match status" value="1"/>
</dbReference>
<evidence type="ECO:0000256" key="2">
    <source>
        <dbReference type="ARBA" id="ARBA00022630"/>
    </source>
</evidence>
<organism evidence="8 9">
    <name type="scientific">Polyplax serrata</name>
    <name type="common">Common mouse louse</name>
    <dbReference type="NCBI Taxonomy" id="468196"/>
    <lineage>
        <taxon>Eukaryota</taxon>
        <taxon>Metazoa</taxon>
        <taxon>Ecdysozoa</taxon>
        <taxon>Arthropoda</taxon>
        <taxon>Hexapoda</taxon>
        <taxon>Insecta</taxon>
        <taxon>Pterygota</taxon>
        <taxon>Neoptera</taxon>
        <taxon>Paraneoptera</taxon>
        <taxon>Psocodea</taxon>
        <taxon>Troctomorpha</taxon>
        <taxon>Phthiraptera</taxon>
        <taxon>Anoplura</taxon>
        <taxon>Polyplacidae</taxon>
        <taxon>Polyplax</taxon>
    </lineage>
</organism>
<comment type="catalytic activity">
    <reaction evidence="6">
        <text>2 Fe(III)-[cytochrome b5] + NADH = 2 Fe(II)-[cytochrome b5] + NAD(+) + H(+)</text>
        <dbReference type="Rhea" id="RHEA:46680"/>
        <dbReference type="Rhea" id="RHEA-COMP:10438"/>
        <dbReference type="Rhea" id="RHEA-COMP:10439"/>
        <dbReference type="ChEBI" id="CHEBI:15378"/>
        <dbReference type="ChEBI" id="CHEBI:29033"/>
        <dbReference type="ChEBI" id="CHEBI:29034"/>
        <dbReference type="ChEBI" id="CHEBI:57540"/>
        <dbReference type="ChEBI" id="CHEBI:57945"/>
        <dbReference type="EC" id="1.6.2.2"/>
    </reaction>
</comment>
<dbReference type="Pfam" id="PF00175">
    <property type="entry name" value="NAD_binding_1"/>
    <property type="match status" value="1"/>
</dbReference>
<name>A0ABR1BCI9_POLSC</name>
<sequence>MRLIFSIFNVNVRVTEGYHTAMKKNIRCGTSLGNLPAQECGSLPVVEAGIALTTLVIVFYFYYKKSHSTKKSPKTLIDSSEKYALPLKEVEVVSHDTKRFRFGLPSEKHVLGLPVGQHITLTAKISDELVIRSYTPITSDDDHGYVDLIVKIYRKNTHPKFPDGGKMSQYLENLKLGDTIDVRGPSGKLQYLGHGKFSVKNLRKDPPTIVQAKYVNMIAGGTGITPMLQLIRHVCKDSTDNTHLALLFANQTESDILVRNELEEEAKNFPQKFKLWYTIDTAGEEWKYSTGFVNGDMIAKHLYPPSDDTIVLMCGPPPMIKFACNPNLDKLGYNEKLRFVY</sequence>
<evidence type="ECO:0000256" key="4">
    <source>
        <dbReference type="ARBA" id="ARBA00023002"/>
    </source>
</evidence>
<gene>
    <name evidence="8" type="ORF">RUM44_008205</name>
</gene>
<feature type="domain" description="FAD-binding FR-type" evidence="7">
    <location>
        <begin position="80"/>
        <end position="192"/>
    </location>
</feature>